<reference evidence="2" key="1">
    <citation type="journal article" date="2022" name="Mol. Ecol. Resour.">
        <title>The genomes of chicory, endive, great burdock and yacon provide insights into Asteraceae palaeo-polyploidization history and plant inulin production.</title>
        <authorList>
            <person name="Fan W."/>
            <person name="Wang S."/>
            <person name="Wang H."/>
            <person name="Wang A."/>
            <person name="Jiang F."/>
            <person name="Liu H."/>
            <person name="Zhao H."/>
            <person name="Xu D."/>
            <person name="Zhang Y."/>
        </authorList>
    </citation>
    <scope>NUCLEOTIDE SEQUENCE [LARGE SCALE GENOMIC DNA]</scope>
    <source>
        <strain evidence="2">cv. Niubang</strain>
    </source>
</reference>
<protein>
    <submittedName>
        <fullName evidence="1">Uncharacterized protein</fullName>
    </submittedName>
</protein>
<proteinExistence type="predicted"/>
<comment type="caution">
    <text evidence="1">The sequence shown here is derived from an EMBL/GenBank/DDBJ whole genome shotgun (WGS) entry which is preliminary data.</text>
</comment>
<organism evidence="1 2">
    <name type="scientific">Arctium lappa</name>
    <name type="common">Greater burdock</name>
    <name type="synonym">Lappa major</name>
    <dbReference type="NCBI Taxonomy" id="4217"/>
    <lineage>
        <taxon>Eukaryota</taxon>
        <taxon>Viridiplantae</taxon>
        <taxon>Streptophyta</taxon>
        <taxon>Embryophyta</taxon>
        <taxon>Tracheophyta</taxon>
        <taxon>Spermatophyta</taxon>
        <taxon>Magnoliopsida</taxon>
        <taxon>eudicotyledons</taxon>
        <taxon>Gunneridae</taxon>
        <taxon>Pentapetalae</taxon>
        <taxon>asterids</taxon>
        <taxon>campanulids</taxon>
        <taxon>Asterales</taxon>
        <taxon>Asteraceae</taxon>
        <taxon>Carduoideae</taxon>
        <taxon>Cardueae</taxon>
        <taxon>Arctiinae</taxon>
        <taxon>Arctium</taxon>
    </lineage>
</organism>
<sequence length="85" mass="9584">MSTLSFLSLHPFSILTPTLLQSLSLSSLSLSIGTAIRRRRYTVHRRAGRPLCYQRLFLSFHSKGSTKLQDFIAYEKIGVLGKSLN</sequence>
<dbReference type="Proteomes" id="UP001055879">
    <property type="component" value="Linkage Group LG06"/>
</dbReference>
<reference evidence="1 2" key="2">
    <citation type="journal article" date="2022" name="Mol. Ecol. Resour.">
        <title>The genomes of chicory, endive, great burdock and yacon provide insights into Asteraceae paleo-polyploidization history and plant inulin production.</title>
        <authorList>
            <person name="Fan W."/>
            <person name="Wang S."/>
            <person name="Wang H."/>
            <person name="Wang A."/>
            <person name="Jiang F."/>
            <person name="Liu H."/>
            <person name="Zhao H."/>
            <person name="Xu D."/>
            <person name="Zhang Y."/>
        </authorList>
    </citation>
    <scope>NUCLEOTIDE SEQUENCE [LARGE SCALE GENOMIC DNA]</scope>
    <source>
        <strain evidence="2">cv. Niubang</strain>
    </source>
</reference>
<accession>A0ACB9BCP9</accession>
<dbReference type="EMBL" id="CM042052">
    <property type="protein sequence ID" value="KAI3720292.1"/>
    <property type="molecule type" value="Genomic_DNA"/>
</dbReference>
<keyword evidence="2" id="KW-1185">Reference proteome</keyword>
<name>A0ACB9BCP9_ARCLA</name>
<evidence type="ECO:0000313" key="1">
    <source>
        <dbReference type="EMBL" id="KAI3720292.1"/>
    </source>
</evidence>
<evidence type="ECO:0000313" key="2">
    <source>
        <dbReference type="Proteomes" id="UP001055879"/>
    </source>
</evidence>
<gene>
    <name evidence="1" type="ORF">L6452_21207</name>
</gene>